<evidence type="ECO:0000259" key="3">
    <source>
        <dbReference type="Pfam" id="PF17109"/>
    </source>
</evidence>
<evidence type="ECO:0000313" key="5">
    <source>
        <dbReference type="EMBL" id="KAJ7619345.1"/>
    </source>
</evidence>
<evidence type="ECO:0008006" key="7">
    <source>
        <dbReference type="Google" id="ProtNLM"/>
    </source>
</evidence>
<evidence type="ECO:0000256" key="1">
    <source>
        <dbReference type="ARBA" id="ARBA00022737"/>
    </source>
</evidence>
<evidence type="ECO:0000259" key="4">
    <source>
        <dbReference type="Pfam" id="PF24883"/>
    </source>
</evidence>
<dbReference type="Proteomes" id="UP001221142">
    <property type="component" value="Unassembled WGS sequence"/>
</dbReference>
<comment type="caution">
    <text evidence="5">The sequence shown here is derived from an EMBL/GenBank/DDBJ whole genome shotgun (WGS) entry which is preliminary data.</text>
</comment>
<feature type="non-terminal residue" evidence="5">
    <location>
        <position position="1"/>
    </location>
</feature>
<keyword evidence="1" id="KW-0677">Repeat</keyword>
<reference evidence="5" key="1">
    <citation type="submission" date="2023-03" db="EMBL/GenBank/DDBJ databases">
        <title>Massive genome expansion in bonnet fungi (Mycena s.s.) driven by repeated elements and novel gene families across ecological guilds.</title>
        <authorList>
            <consortium name="Lawrence Berkeley National Laboratory"/>
            <person name="Harder C.B."/>
            <person name="Miyauchi S."/>
            <person name="Viragh M."/>
            <person name="Kuo A."/>
            <person name="Thoen E."/>
            <person name="Andreopoulos B."/>
            <person name="Lu D."/>
            <person name="Skrede I."/>
            <person name="Drula E."/>
            <person name="Henrissat B."/>
            <person name="Morin E."/>
            <person name="Kohler A."/>
            <person name="Barry K."/>
            <person name="LaButti K."/>
            <person name="Morin E."/>
            <person name="Salamov A."/>
            <person name="Lipzen A."/>
            <person name="Mereny Z."/>
            <person name="Hegedus B."/>
            <person name="Baldrian P."/>
            <person name="Stursova M."/>
            <person name="Weitz H."/>
            <person name="Taylor A."/>
            <person name="Grigoriev I.V."/>
            <person name="Nagy L.G."/>
            <person name="Martin F."/>
            <person name="Kauserud H."/>
        </authorList>
    </citation>
    <scope>NUCLEOTIDE SEQUENCE</scope>
    <source>
        <strain evidence="5">9284</strain>
    </source>
</reference>
<dbReference type="PANTHER" id="PTHR10039:SF17">
    <property type="entry name" value="FUNGAL STAND N-TERMINAL GOODBYE DOMAIN-CONTAINING PROTEIN-RELATED"/>
    <property type="match status" value="1"/>
</dbReference>
<protein>
    <recommendedName>
        <fullName evidence="7">Fungal STAND N-terminal Goodbye domain-containing protein</fullName>
    </recommendedName>
</protein>
<feature type="domain" description="Fungal STAND N-terminal Goodbye" evidence="3">
    <location>
        <begin position="27"/>
        <end position="148"/>
    </location>
</feature>
<accession>A0AAD7FEI3</accession>
<dbReference type="Pfam" id="PF17109">
    <property type="entry name" value="Goodbye"/>
    <property type="match status" value="1"/>
</dbReference>
<name>A0AAD7FEI3_9AGAR</name>
<dbReference type="Pfam" id="PF24883">
    <property type="entry name" value="NPHP3_N"/>
    <property type="match status" value="1"/>
</dbReference>
<proteinExistence type="predicted"/>
<evidence type="ECO:0000256" key="2">
    <source>
        <dbReference type="SAM" id="MobiDB-lite"/>
    </source>
</evidence>
<gene>
    <name evidence="5" type="ORF">FB45DRAFT_930509</name>
</gene>
<dbReference type="EMBL" id="JARKIF010000018">
    <property type="protein sequence ID" value="KAJ7619345.1"/>
    <property type="molecule type" value="Genomic_DNA"/>
</dbReference>
<sequence length="1663" mass="186053">MRELQASEPLVSTSRPSDGDAIMKEMWETAAKEFEKICGESLTRGEMKSFEDVQKRIEKASYGPDAGPEDKWDKAKNVGLQSLKYLKMLVGAVSQVSSFTPIPAVAANVTSSALAFVFDIPQAIKGYNDAVDQVFSEVSSALSQFQIYGSMEKIDPALAKQIHLVLTSFVKLCAHVVKYRQGSRRARLLRHLKSVFDDDSGLSDEMTEFKRVLQQQRDIEGTLTLAAVVETKHDVAILLERFIVFGKTVDETHQAVQDTQKGVQALKDDADRMKTLTKIRDTLGVPQRVRLDAKTTQTLTSIAERCLPGTGDWIWTHETYLAWTAAMKDREASASSSHILLVSGPSSSGKTSASALITRRLEERKEEDRTYVAHYFFPASTQKSVSKNNVASALKYMAFQIARVDATVRNTLSKACDAKDASAAFRRLDDNLEALWGELKIGVPGSGPIYYLVFNGLEYLPDDQAELLLKFAFSPKLAGDPAGRVRVLLSGTDDRFVSATVPVGSALRFRLEENNEPDMRIIVKDALAKRGMLQNTRPDSNQQRAYDKIVEKLPKNVKGSYSLLQFGLDDVMRLLSTRSAARDLDDLLDQSMSSHEAAIKALQRSLTAEEIGELNELLKWVLFSNEPLTLDQLEAVMFLFSDTESLASLQYIIKHKYAAVLKLEDSDYVFGQDGVKDYLQKERDAASRSSYSADQPTISMSIKINNVSQELCAHFLWDLAHKSIRDKFKFDFDGDSSNGLVSGGGRGAIRVDEFDAHHTIVQRAFRFLNSPPQEQTAKIGKYLVCWLPYHLNRLRELEDEDKGRLMPDEQAEIGRNLYMLFRDGEILKRHQDSFMQTYWLASEMKDLQKWVMDSAVTRKLDKQWRDEVQRASAPTKGMLKELVTTVVKGLLRERSWNVQNATWWLEEFVTAEVDDTKPDDSPMSWERVTAWCQNFLGLPETDLDSLWYERLAQSHTEGKIYVDPQTIISLWQRSIEEKDPSWLSHRGLAEAYSRQDQIGDAIDQMKLALKAAEREGALPKPETKDIMDLNMQLGTFTFQIGDLTSSADYYLVAGHSEDAEQAKKAQLGYLEARVGSPDAQGARQLLKDALAAEGGIDRVAGILQTVATDPKHDTFMAKIFTVARSDQDLMRNIARAMQTATLPPDDKSRPVEDNQHFTEHEVRGILLYDRGVASYFYGAVAPDGTSSTRPEPVNEALRLWQACRNQLSNVGGPNAFTAHYEAAAAVAGHFFRNLLDGKHGDRYFAELEKLATEAGIDTWSPGCDAIGYLGILHMLNGDADKARAVLLPRFRYSLQVLSDDTPDNDRVGFSTLHKTLEHYQDYKNAAIALTFLGQPDLVVDALRFEDVTNEAEELAMQYVTLDGETVEAEAGHDKLLDDVRLAAETIDAVRAAVPEVSAEGLAMQPVTLNGEPEDAEAEDPVAPYRRWVEARHDKLLDTVNRLAAETITAAHKAVPEVSEQLLRVEAARSHINPAFEAAAAAVPKMQRQPNPEDDQGAVEDADVASNQNELEITAVAHGIVQNRLQGAMWPITWWTCDGRAHDGSRCTNKADSERDFYHCMYCSNRDFCRECLARIRDPEAEVKITVCDSKHRWLRIPPQGDDLFVGVMAKSVRVPEGMKPVDGDERIFEIRYAEDAPIITVEEWKEGLAKEWGIKMEEVTGTL</sequence>
<feature type="region of interest" description="Disordered" evidence="2">
    <location>
        <begin position="1"/>
        <end position="21"/>
    </location>
</feature>
<organism evidence="5 6">
    <name type="scientific">Roridomyces roridus</name>
    <dbReference type="NCBI Taxonomy" id="1738132"/>
    <lineage>
        <taxon>Eukaryota</taxon>
        <taxon>Fungi</taxon>
        <taxon>Dikarya</taxon>
        <taxon>Basidiomycota</taxon>
        <taxon>Agaricomycotina</taxon>
        <taxon>Agaricomycetes</taxon>
        <taxon>Agaricomycetidae</taxon>
        <taxon>Agaricales</taxon>
        <taxon>Marasmiineae</taxon>
        <taxon>Mycenaceae</taxon>
        <taxon>Roridomyces</taxon>
    </lineage>
</organism>
<dbReference type="PANTHER" id="PTHR10039">
    <property type="entry name" value="AMELOGENIN"/>
    <property type="match status" value="1"/>
</dbReference>
<evidence type="ECO:0000313" key="6">
    <source>
        <dbReference type="Proteomes" id="UP001221142"/>
    </source>
</evidence>
<keyword evidence="6" id="KW-1185">Reference proteome</keyword>
<dbReference type="InterPro" id="IPR031350">
    <property type="entry name" value="Goodbye_dom"/>
</dbReference>
<dbReference type="InterPro" id="IPR056884">
    <property type="entry name" value="NPHP3-like_N"/>
</dbReference>
<feature type="domain" description="Nephrocystin 3-like N-terminal" evidence="4">
    <location>
        <begin position="309"/>
        <end position="468"/>
    </location>
</feature>